<dbReference type="EMBL" id="AVBF01000003">
    <property type="protein sequence ID" value="KGP74402.1"/>
    <property type="molecule type" value="Genomic_DNA"/>
</dbReference>
<reference evidence="2 3" key="1">
    <citation type="journal article" date="2015" name="Stand. Genomic Sci.">
        <title>High quality draft genome sequence of the moderately halophilic bacterium Pontibacillus yanchengensis Y32(T) and comparison among Pontibacillus genomes.</title>
        <authorList>
            <person name="Huang J."/>
            <person name="Qiao Z.X."/>
            <person name="Tang J.W."/>
            <person name="Wang G."/>
        </authorList>
    </citation>
    <scope>NUCLEOTIDE SEQUENCE [LARGE SCALE GENOMIC DNA]</scope>
    <source>
        <strain evidence="2 3">Y32</strain>
    </source>
</reference>
<sequence length="74" mass="8653">MAEKKQSNQEEARSFNDFMFGPRPTSSESKTTKTDKKENESFDIVDTTEIVMETYKQLSPYVKGVTKFFKNWKS</sequence>
<gene>
    <name evidence="2" type="ORF">N782_15605</name>
</gene>
<dbReference type="STRING" id="1385514.N782_15605"/>
<proteinExistence type="predicted"/>
<dbReference type="Proteomes" id="UP000030147">
    <property type="component" value="Unassembled WGS sequence"/>
</dbReference>
<evidence type="ECO:0000313" key="3">
    <source>
        <dbReference type="Proteomes" id="UP000030147"/>
    </source>
</evidence>
<evidence type="ECO:0000313" key="2">
    <source>
        <dbReference type="EMBL" id="KGP74402.1"/>
    </source>
</evidence>
<feature type="region of interest" description="Disordered" evidence="1">
    <location>
        <begin position="1"/>
        <end position="39"/>
    </location>
</feature>
<dbReference type="AlphaFoldDB" id="A0A0A2TF00"/>
<comment type="caution">
    <text evidence="2">The sequence shown here is derived from an EMBL/GenBank/DDBJ whole genome shotgun (WGS) entry which is preliminary data.</text>
</comment>
<protein>
    <submittedName>
        <fullName evidence="2">Uncharacterized protein</fullName>
    </submittedName>
</protein>
<feature type="compositionally biased region" description="Basic and acidic residues" evidence="1">
    <location>
        <begin position="30"/>
        <end position="39"/>
    </location>
</feature>
<dbReference type="RefSeq" id="WP_036815666.1">
    <property type="nucleotide sequence ID" value="NZ_AVBF01000003.1"/>
</dbReference>
<organism evidence="2 3">
    <name type="scientific">Pontibacillus yanchengensis Y32</name>
    <dbReference type="NCBI Taxonomy" id="1385514"/>
    <lineage>
        <taxon>Bacteria</taxon>
        <taxon>Bacillati</taxon>
        <taxon>Bacillota</taxon>
        <taxon>Bacilli</taxon>
        <taxon>Bacillales</taxon>
        <taxon>Bacillaceae</taxon>
        <taxon>Pontibacillus</taxon>
    </lineage>
</organism>
<accession>A0A0A2TF00</accession>
<keyword evidence="3" id="KW-1185">Reference proteome</keyword>
<feature type="compositionally biased region" description="Basic and acidic residues" evidence="1">
    <location>
        <begin position="1"/>
        <end position="14"/>
    </location>
</feature>
<name>A0A0A2TF00_9BACI</name>
<dbReference type="eggNOG" id="ENOG502ZK70">
    <property type="taxonomic scope" value="Bacteria"/>
</dbReference>
<evidence type="ECO:0000256" key="1">
    <source>
        <dbReference type="SAM" id="MobiDB-lite"/>
    </source>
</evidence>
<dbReference type="OrthoDB" id="2974234at2"/>